<evidence type="ECO:0000256" key="3">
    <source>
        <dbReference type="ARBA" id="ARBA00012180"/>
    </source>
</evidence>
<name>A0ABR0KSP6_9PEZI</name>
<evidence type="ECO:0000313" key="11">
    <source>
        <dbReference type="Proteomes" id="UP001357485"/>
    </source>
</evidence>
<dbReference type="Pfam" id="PF01693">
    <property type="entry name" value="Cauli_VI"/>
    <property type="match status" value="2"/>
</dbReference>
<feature type="region of interest" description="Disordered" evidence="8">
    <location>
        <begin position="171"/>
        <end position="197"/>
    </location>
</feature>
<dbReference type="EMBL" id="JAVRRA010024931">
    <property type="protein sequence ID" value="KAK5125878.1"/>
    <property type="molecule type" value="Genomic_DNA"/>
</dbReference>
<evidence type="ECO:0000256" key="7">
    <source>
        <dbReference type="ARBA" id="ARBA00022801"/>
    </source>
</evidence>
<evidence type="ECO:0000256" key="1">
    <source>
        <dbReference type="ARBA" id="ARBA00000077"/>
    </source>
</evidence>
<dbReference type="InterPro" id="IPR009027">
    <property type="entry name" value="Ribosomal_bL9/RNase_H1_N"/>
</dbReference>
<feature type="region of interest" description="Disordered" evidence="8">
    <location>
        <begin position="1"/>
        <end position="39"/>
    </location>
</feature>
<dbReference type="InterPro" id="IPR002156">
    <property type="entry name" value="RNaseH_domain"/>
</dbReference>
<keyword evidence="5" id="KW-0479">Metal-binding</keyword>
<dbReference type="InterPro" id="IPR011320">
    <property type="entry name" value="RNase_H1_N"/>
</dbReference>
<evidence type="ECO:0000313" key="10">
    <source>
        <dbReference type="EMBL" id="KAK5125878.1"/>
    </source>
</evidence>
<comment type="caution">
    <text evidence="10">The sequence shown here is derived from an EMBL/GenBank/DDBJ whole genome shotgun (WGS) entry which is preliminary data.</text>
</comment>
<dbReference type="EC" id="3.1.26.4" evidence="3"/>
<dbReference type="CDD" id="cd09280">
    <property type="entry name" value="RNase_HI_eukaryote_like"/>
    <property type="match status" value="1"/>
</dbReference>
<evidence type="ECO:0000256" key="8">
    <source>
        <dbReference type="SAM" id="MobiDB-lite"/>
    </source>
</evidence>
<reference evidence="10 11" key="1">
    <citation type="submission" date="2023-08" db="EMBL/GenBank/DDBJ databases">
        <title>Black Yeasts Isolated from many extreme environments.</title>
        <authorList>
            <person name="Coleine C."/>
            <person name="Stajich J.E."/>
            <person name="Selbmann L."/>
        </authorList>
    </citation>
    <scope>NUCLEOTIDE SEQUENCE [LARGE SCALE GENOMIC DNA]</scope>
    <source>
        <strain evidence="10 11">CCFEE 536</strain>
    </source>
</reference>
<dbReference type="SUPFAM" id="SSF53098">
    <property type="entry name" value="Ribonuclease H-like"/>
    <property type="match status" value="1"/>
</dbReference>
<dbReference type="Pfam" id="PF00075">
    <property type="entry name" value="RNase_H"/>
    <property type="match status" value="1"/>
</dbReference>
<keyword evidence="4" id="KW-0540">Nuclease</keyword>
<keyword evidence="6" id="KW-0255">Endonuclease</keyword>
<dbReference type="InterPro" id="IPR037056">
    <property type="entry name" value="RNase_H1_N_sf"/>
</dbReference>
<keyword evidence="11" id="KW-1185">Reference proteome</keyword>
<dbReference type="InterPro" id="IPR012337">
    <property type="entry name" value="RNaseH-like_sf"/>
</dbReference>
<dbReference type="Gene3D" id="3.40.970.10">
    <property type="entry name" value="Ribonuclease H1, N-terminal domain"/>
    <property type="match status" value="2"/>
</dbReference>
<dbReference type="InterPro" id="IPR050092">
    <property type="entry name" value="RNase_H"/>
</dbReference>
<organism evidence="10 11">
    <name type="scientific">Cryomyces antarcticus</name>
    <dbReference type="NCBI Taxonomy" id="329879"/>
    <lineage>
        <taxon>Eukaryota</taxon>
        <taxon>Fungi</taxon>
        <taxon>Dikarya</taxon>
        <taxon>Ascomycota</taxon>
        <taxon>Pezizomycotina</taxon>
        <taxon>Dothideomycetes</taxon>
        <taxon>Dothideomycetes incertae sedis</taxon>
        <taxon>Cryomyces</taxon>
    </lineage>
</organism>
<accession>A0ABR0KSP6</accession>
<sequence>MAATTTVSSPVPLRLGAEAAPNRASTNSTTSTSILSAGTKRKRASESKFYAVRIGYTPGIYHSWADCLEQVRGFKNATFKSFISLHDAESFMLSSSFEDALKASRTPTKFYAVASGRVPGVYTDWTSAQQQITGWIKPKHKAFTTRAEAEAFLKAFVGSTGVGGLVSHASVGQNGDAKNKPTPPKKQKKAASKFDRTSVAEQIKYEAGEGPLPEGAEDGFDPGIILNPQTGKVEYKTEEQDNAMKWYATGMATDSMLRIYTDGSSLGNGQRGAVAGVGVYFGPKDSRYVSSLLLQTRHVMSPSSTANLPYSARNVSEALTGPRQTNNRAELTAISRAIEIAPRDRDIVIFSDSNYAIKCVTEWYKKWRLSGWISSSRKPVDNKDLVESIVNKIEERINEYGVQTTFKWLKGHANDPGNVAADELAVQGAREAQLSNGTTGLDRNAYRS</sequence>
<dbReference type="Gene3D" id="3.30.420.10">
    <property type="entry name" value="Ribonuclease H-like superfamily/Ribonuclease H"/>
    <property type="match status" value="1"/>
</dbReference>
<comment type="similarity">
    <text evidence="2">Belongs to the RNase H family.</text>
</comment>
<evidence type="ECO:0000259" key="9">
    <source>
        <dbReference type="PROSITE" id="PS50879"/>
    </source>
</evidence>
<dbReference type="SUPFAM" id="SSF55658">
    <property type="entry name" value="L9 N-domain-like"/>
    <property type="match status" value="2"/>
</dbReference>
<proteinExistence type="inferred from homology"/>
<evidence type="ECO:0000256" key="6">
    <source>
        <dbReference type="ARBA" id="ARBA00022759"/>
    </source>
</evidence>
<comment type="catalytic activity">
    <reaction evidence="1">
        <text>Endonucleolytic cleavage to 5'-phosphomonoester.</text>
        <dbReference type="EC" id="3.1.26.4"/>
    </reaction>
</comment>
<dbReference type="InterPro" id="IPR036397">
    <property type="entry name" value="RNaseH_sf"/>
</dbReference>
<gene>
    <name evidence="10" type="ORF">LTR16_003203</name>
</gene>
<evidence type="ECO:0000256" key="4">
    <source>
        <dbReference type="ARBA" id="ARBA00022722"/>
    </source>
</evidence>
<dbReference type="PANTHER" id="PTHR10642">
    <property type="entry name" value="RIBONUCLEASE H1"/>
    <property type="match status" value="1"/>
</dbReference>
<evidence type="ECO:0000256" key="2">
    <source>
        <dbReference type="ARBA" id="ARBA00005300"/>
    </source>
</evidence>
<dbReference type="PROSITE" id="PS50879">
    <property type="entry name" value="RNASE_H_1"/>
    <property type="match status" value="1"/>
</dbReference>
<evidence type="ECO:0000256" key="5">
    <source>
        <dbReference type="ARBA" id="ARBA00022723"/>
    </source>
</evidence>
<dbReference type="Proteomes" id="UP001357485">
    <property type="component" value="Unassembled WGS sequence"/>
</dbReference>
<dbReference type="PANTHER" id="PTHR10642:SF26">
    <property type="entry name" value="RIBONUCLEASE H1"/>
    <property type="match status" value="1"/>
</dbReference>
<keyword evidence="7" id="KW-0378">Hydrolase</keyword>
<feature type="domain" description="RNase H type-1" evidence="9">
    <location>
        <begin position="253"/>
        <end position="430"/>
    </location>
</feature>
<protein>
    <recommendedName>
        <fullName evidence="3">ribonuclease H</fullName>
        <ecNumber evidence="3">3.1.26.4</ecNumber>
    </recommendedName>
</protein>